<dbReference type="Gene3D" id="3.40.630.10">
    <property type="entry name" value="Zn peptidases"/>
    <property type="match status" value="1"/>
</dbReference>
<gene>
    <name evidence="3" type="ORF">ACIGG6_14945</name>
</gene>
<accession>A0ABW8BXA0</accession>
<reference evidence="3 4" key="1">
    <citation type="submission" date="2024-10" db="EMBL/GenBank/DDBJ databases">
        <title>The Natural Products Discovery Center: Release of the First 8490 Sequenced Strains for Exploring Actinobacteria Biosynthetic Diversity.</title>
        <authorList>
            <person name="Kalkreuter E."/>
            <person name="Kautsar S.A."/>
            <person name="Yang D."/>
            <person name="Bader C.D."/>
            <person name="Teijaro C.N."/>
            <person name="Fluegel L."/>
            <person name="Davis C.M."/>
            <person name="Simpson J.R."/>
            <person name="Lauterbach L."/>
            <person name="Steele A.D."/>
            <person name="Gui C."/>
            <person name="Meng S."/>
            <person name="Li G."/>
            <person name="Viehrig K."/>
            <person name="Ye F."/>
            <person name="Su P."/>
            <person name="Kiefer A.F."/>
            <person name="Nichols A."/>
            <person name="Cepeda A.J."/>
            <person name="Yan W."/>
            <person name="Fan B."/>
            <person name="Jiang Y."/>
            <person name="Adhikari A."/>
            <person name="Zheng C.-J."/>
            <person name="Schuster L."/>
            <person name="Cowan T.M."/>
            <person name="Smanski M.J."/>
            <person name="Chevrette M.G."/>
            <person name="De Carvalho L.P.S."/>
            <person name="Shen B."/>
        </authorList>
    </citation>
    <scope>NUCLEOTIDE SEQUENCE [LARGE SCALE GENOMIC DNA]</scope>
    <source>
        <strain evidence="3 4">NPDC077409</strain>
    </source>
</reference>
<dbReference type="InterPro" id="IPR017439">
    <property type="entry name" value="Amidohydrolase"/>
</dbReference>
<dbReference type="InterPro" id="IPR002933">
    <property type="entry name" value="Peptidase_M20"/>
</dbReference>
<sequence>MNKFCNSESLRKIRRELHQNPEIGFEENFTANRVRTFLEDNNIRYVSGLGKTGIVAWVTGQKNDSGNSVALRADMDALPIEEKSGVTYSSVNKGKMHACGHDGHVTMLLGAALFLIKNNNFSGTVYFIFQPAEEGLGGSKAMIKDGLFEKFSINEIYSIHNWPDLPVGKFGLMDGPIMASGDRIDIVIHGKGGHGGLSPHNCIDPIRIASELINKAHTIVGREINPLSPAVISICSINGGDINGFSVIPNTVKMSGTTRALDKVTQASIHCALRNLCESIEKYYGTSIELKIENKFSITFNEKSATKKALKVICENFGSESIQENHHPSMAGEDFSFMLDEVPGAYIHVGSGDDNHKHGLHSPYYDFNDEIIPTGVTLLSQLAIKSLETQV</sequence>
<keyword evidence="4" id="KW-1185">Reference proteome</keyword>
<name>A0ABW8BXA0_9GAMM</name>
<evidence type="ECO:0000259" key="2">
    <source>
        <dbReference type="Pfam" id="PF07687"/>
    </source>
</evidence>
<dbReference type="Gene3D" id="3.30.70.360">
    <property type="match status" value="1"/>
</dbReference>
<evidence type="ECO:0000313" key="3">
    <source>
        <dbReference type="EMBL" id="MFI8751283.1"/>
    </source>
</evidence>
<dbReference type="Pfam" id="PF01546">
    <property type="entry name" value="Peptidase_M20"/>
    <property type="match status" value="1"/>
</dbReference>
<evidence type="ECO:0000313" key="4">
    <source>
        <dbReference type="Proteomes" id="UP001614338"/>
    </source>
</evidence>
<comment type="caution">
    <text evidence="3">The sequence shown here is derived from an EMBL/GenBank/DDBJ whole genome shotgun (WGS) entry which is preliminary data.</text>
</comment>
<keyword evidence="1" id="KW-0378">Hydrolase</keyword>
<dbReference type="PIRSF" id="PIRSF005962">
    <property type="entry name" value="Pept_M20D_amidohydro"/>
    <property type="match status" value="1"/>
</dbReference>
<dbReference type="InterPro" id="IPR036264">
    <property type="entry name" value="Bact_exopeptidase_dim_dom"/>
</dbReference>
<evidence type="ECO:0000256" key="1">
    <source>
        <dbReference type="ARBA" id="ARBA00022801"/>
    </source>
</evidence>
<dbReference type="SUPFAM" id="SSF55031">
    <property type="entry name" value="Bacterial exopeptidase dimerisation domain"/>
    <property type="match status" value="1"/>
</dbReference>
<feature type="domain" description="Peptidase M20 dimerisation" evidence="2">
    <location>
        <begin position="185"/>
        <end position="280"/>
    </location>
</feature>
<dbReference type="PANTHER" id="PTHR11014:SF63">
    <property type="entry name" value="METALLOPEPTIDASE, PUTATIVE (AFU_ORTHOLOGUE AFUA_6G09600)-RELATED"/>
    <property type="match status" value="1"/>
</dbReference>
<dbReference type="EMBL" id="JBITWC010000025">
    <property type="protein sequence ID" value="MFI8751283.1"/>
    <property type="molecule type" value="Genomic_DNA"/>
</dbReference>
<dbReference type="SUPFAM" id="SSF53187">
    <property type="entry name" value="Zn-dependent exopeptidases"/>
    <property type="match status" value="1"/>
</dbReference>
<dbReference type="InterPro" id="IPR011650">
    <property type="entry name" value="Peptidase_M20_dimer"/>
</dbReference>
<proteinExistence type="predicted"/>
<dbReference type="RefSeq" id="WP_399845450.1">
    <property type="nucleotide sequence ID" value="NZ_JBITWC010000025.1"/>
</dbReference>
<dbReference type="PANTHER" id="PTHR11014">
    <property type="entry name" value="PEPTIDASE M20 FAMILY MEMBER"/>
    <property type="match status" value="1"/>
</dbReference>
<dbReference type="Pfam" id="PF07687">
    <property type="entry name" value="M20_dimer"/>
    <property type="match status" value="1"/>
</dbReference>
<dbReference type="Proteomes" id="UP001614338">
    <property type="component" value="Unassembled WGS sequence"/>
</dbReference>
<organism evidence="3 4">
    <name type="scientific">Vreelandella lionensis</name>
    <dbReference type="NCBI Taxonomy" id="1144478"/>
    <lineage>
        <taxon>Bacteria</taxon>
        <taxon>Pseudomonadati</taxon>
        <taxon>Pseudomonadota</taxon>
        <taxon>Gammaproteobacteria</taxon>
        <taxon>Oceanospirillales</taxon>
        <taxon>Halomonadaceae</taxon>
        <taxon>Vreelandella</taxon>
    </lineage>
</organism>
<dbReference type="NCBIfam" id="TIGR01891">
    <property type="entry name" value="amidohydrolases"/>
    <property type="match status" value="1"/>
</dbReference>
<protein>
    <submittedName>
        <fullName evidence="3">Amidohydrolase</fullName>
    </submittedName>
</protein>